<dbReference type="GO" id="GO:0005886">
    <property type="term" value="C:plasma membrane"/>
    <property type="evidence" value="ECO:0007669"/>
    <property type="project" value="UniProtKB-SubCell"/>
</dbReference>
<keyword evidence="12" id="KW-0807">Transducer</keyword>
<evidence type="ECO:0000313" key="15">
    <source>
        <dbReference type="EMBL" id="KAK2846481.1"/>
    </source>
</evidence>
<feature type="transmembrane region" description="Helical" evidence="13">
    <location>
        <begin position="20"/>
        <end position="46"/>
    </location>
</feature>
<keyword evidence="4 13" id="KW-0812">Transmembrane</keyword>
<proteinExistence type="predicted"/>
<evidence type="ECO:0000259" key="14">
    <source>
        <dbReference type="PROSITE" id="PS50262"/>
    </source>
</evidence>
<evidence type="ECO:0000256" key="6">
    <source>
        <dbReference type="ARBA" id="ARBA00022989"/>
    </source>
</evidence>
<evidence type="ECO:0000256" key="1">
    <source>
        <dbReference type="ARBA" id="ARBA00004651"/>
    </source>
</evidence>
<keyword evidence="7" id="KW-0297">G-protein coupled receptor</keyword>
<dbReference type="SUPFAM" id="SSF81321">
    <property type="entry name" value="Family A G protein-coupled receptor-like"/>
    <property type="match status" value="1"/>
</dbReference>
<organism evidence="15 16">
    <name type="scientific">Channa striata</name>
    <name type="common">Snakehead murrel</name>
    <name type="synonym">Ophicephalus striatus</name>
    <dbReference type="NCBI Taxonomy" id="64152"/>
    <lineage>
        <taxon>Eukaryota</taxon>
        <taxon>Metazoa</taxon>
        <taxon>Chordata</taxon>
        <taxon>Craniata</taxon>
        <taxon>Vertebrata</taxon>
        <taxon>Euteleostomi</taxon>
        <taxon>Actinopterygii</taxon>
        <taxon>Neopterygii</taxon>
        <taxon>Teleostei</taxon>
        <taxon>Neoteleostei</taxon>
        <taxon>Acanthomorphata</taxon>
        <taxon>Anabantaria</taxon>
        <taxon>Anabantiformes</taxon>
        <taxon>Channoidei</taxon>
        <taxon>Channidae</taxon>
        <taxon>Channa</taxon>
    </lineage>
</organism>
<dbReference type="InterPro" id="IPR017452">
    <property type="entry name" value="GPCR_Rhodpsn_7TM"/>
</dbReference>
<keyword evidence="11" id="KW-0325">Glycoprotein</keyword>
<feature type="transmembrane region" description="Helical" evidence="13">
    <location>
        <begin position="96"/>
        <end position="118"/>
    </location>
</feature>
<dbReference type="AlphaFoldDB" id="A0AA88N0Q5"/>
<comment type="caution">
    <text evidence="15">The sequence shown here is derived from an EMBL/GenBank/DDBJ whole genome shotgun (WGS) entry which is preliminary data.</text>
</comment>
<keyword evidence="9" id="KW-1015">Disulfide bond</keyword>
<evidence type="ECO:0000256" key="8">
    <source>
        <dbReference type="ARBA" id="ARBA00023136"/>
    </source>
</evidence>
<evidence type="ECO:0000256" key="7">
    <source>
        <dbReference type="ARBA" id="ARBA00023040"/>
    </source>
</evidence>
<keyword evidence="5" id="KW-0552">Olfaction</keyword>
<dbReference type="Proteomes" id="UP001187415">
    <property type="component" value="Unassembled WGS sequence"/>
</dbReference>
<reference evidence="15" key="1">
    <citation type="submission" date="2023-07" db="EMBL/GenBank/DDBJ databases">
        <title>Chromosome-level Genome Assembly of Striped Snakehead (Channa striata).</title>
        <authorList>
            <person name="Liu H."/>
        </authorList>
    </citation>
    <scope>NUCLEOTIDE SEQUENCE</scope>
    <source>
        <strain evidence="15">Gz</strain>
        <tissue evidence="15">Muscle</tissue>
    </source>
</reference>
<keyword evidence="6 13" id="KW-1133">Transmembrane helix</keyword>
<dbReference type="Pfam" id="PF13853">
    <property type="entry name" value="7tm_4"/>
    <property type="match status" value="1"/>
</dbReference>
<feature type="transmembrane region" description="Helical" evidence="13">
    <location>
        <begin position="139"/>
        <end position="160"/>
    </location>
</feature>
<keyword evidence="3" id="KW-0716">Sensory transduction</keyword>
<dbReference type="EMBL" id="JAUPFM010000007">
    <property type="protein sequence ID" value="KAK2846481.1"/>
    <property type="molecule type" value="Genomic_DNA"/>
</dbReference>
<sequence>MANSTAVSYFTLTAYFDAGLFKYLLFIITMSLYISILCANVFLIFVICINRNLHEPMYIFLCSLFTNELQGSTGFFPFFLSQIISDIHTISLPHCFLQIFCLFSYINVQLCNLTIMSYDRYLAICYPLQYNTLMTFNKAAVLIALTWIYPFAEVAVMLSLSARLQLCGNIINKVYCDHYSIVKLSCTDTAANNVRGIVYTICVVTGVVALISYTYFKILQVCFSGSKQTRQKAVSTCTPHLLSLLNFSFGCLFEIIQSRFSMSSVPNLLRIFLSLYFLACQPLFNPVLYGLKMSKIRSLCKSLLFEKM</sequence>
<evidence type="ECO:0000256" key="11">
    <source>
        <dbReference type="ARBA" id="ARBA00023180"/>
    </source>
</evidence>
<evidence type="ECO:0000256" key="5">
    <source>
        <dbReference type="ARBA" id="ARBA00022725"/>
    </source>
</evidence>
<dbReference type="PANTHER" id="PTHR26451:SF885">
    <property type="entry name" value="OLFACTORY RECEPTOR"/>
    <property type="match status" value="1"/>
</dbReference>
<evidence type="ECO:0000256" key="13">
    <source>
        <dbReference type="SAM" id="Phobius"/>
    </source>
</evidence>
<keyword evidence="16" id="KW-1185">Reference proteome</keyword>
<dbReference type="GO" id="GO:0004984">
    <property type="term" value="F:olfactory receptor activity"/>
    <property type="evidence" value="ECO:0007669"/>
    <property type="project" value="InterPro"/>
</dbReference>
<dbReference type="GO" id="GO:0005549">
    <property type="term" value="F:odorant binding"/>
    <property type="evidence" value="ECO:0007669"/>
    <property type="project" value="TreeGrafter"/>
</dbReference>
<feature type="transmembrane region" description="Helical" evidence="13">
    <location>
        <begin position="58"/>
        <end position="84"/>
    </location>
</feature>
<dbReference type="PRINTS" id="PR00237">
    <property type="entry name" value="GPCRRHODOPSN"/>
</dbReference>
<keyword evidence="8 13" id="KW-0472">Membrane</keyword>
<accession>A0AA88N0Q5</accession>
<comment type="subcellular location">
    <subcellularLocation>
        <location evidence="1">Cell membrane</location>
        <topology evidence="1">Multi-pass membrane protein</topology>
    </subcellularLocation>
</comment>
<name>A0AA88N0Q5_CHASR</name>
<dbReference type="Gene3D" id="1.20.1070.10">
    <property type="entry name" value="Rhodopsin 7-helix transmembrane proteins"/>
    <property type="match status" value="1"/>
</dbReference>
<evidence type="ECO:0000256" key="10">
    <source>
        <dbReference type="ARBA" id="ARBA00023170"/>
    </source>
</evidence>
<dbReference type="InterPro" id="IPR052921">
    <property type="entry name" value="GPCR1_Superfamily_Member"/>
</dbReference>
<dbReference type="FunFam" id="1.20.1070.10:FF:000024">
    <property type="entry name" value="Olfactory receptor"/>
    <property type="match status" value="1"/>
</dbReference>
<dbReference type="PRINTS" id="PR00245">
    <property type="entry name" value="OLFACTORYR"/>
</dbReference>
<evidence type="ECO:0000256" key="4">
    <source>
        <dbReference type="ARBA" id="ARBA00022692"/>
    </source>
</evidence>
<dbReference type="PROSITE" id="PS50262">
    <property type="entry name" value="G_PROTEIN_RECEP_F1_2"/>
    <property type="match status" value="1"/>
</dbReference>
<dbReference type="InterPro" id="IPR000725">
    <property type="entry name" value="Olfact_rcpt"/>
</dbReference>
<keyword evidence="2" id="KW-1003">Cell membrane</keyword>
<evidence type="ECO:0000256" key="3">
    <source>
        <dbReference type="ARBA" id="ARBA00022606"/>
    </source>
</evidence>
<feature type="transmembrane region" description="Helical" evidence="13">
    <location>
        <begin position="197"/>
        <end position="216"/>
    </location>
</feature>
<keyword evidence="10" id="KW-0675">Receptor</keyword>
<feature type="transmembrane region" description="Helical" evidence="13">
    <location>
        <begin position="268"/>
        <end position="291"/>
    </location>
</feature>
<feature type="transmembrane region" description="Helical" evidence="13">
    <location>
        <begin position="237"/>
        <end position="256"/>
    </location>
</feature>
<dbReference type="GO" id="GO:0004930">
    <property type="term" value="F:G protein-coupled receptor activity"/>
    <property type="evidence" value="ECO:0007669"/>
    <property type="project" value="UniProtKB-KW"/>
</dbReference>
<protein>
    <recommendedName>
        <fullName evidence="14">G-protein coupled receptors family 1 profile domain-containing protein</fullName>
    </recommendedName>
</protein>
<dbReference type="PANTHER" id="PTHR26451">
    <property type="entry name" value="G_PROTEIN_RECEP_F1_2 DOMAIN-CONTAINING PROTEIN"/>
    <property type="match status" value="1"/>
</dbReference>
<evidence type="ECO:0000256" key="9">
    <source>
        <dbReference type="ARBA" id="ARBA00023157"/>
    </source>
</evidence>
<gene>
    <name evidence="15" type="ORF">Q5P01_009480</name>
</gene>
<dbReference type="InterPro" id="IPR000276">
    <property type="entry name" value="GPCR_Rhodpsn"/>
</dbReference>
<evidence type="ECO:0000313" key="16">
    <source>
        <dbReference type="Proteomes" id="UP001187415"/>
    </source>
</evidence>
<feature type="domain" description="G-protein coupled receptors family 1 profile" evidence="14">
    <location>
        <begin position="39"/>
        <end position="289"/>
    </location>
</feature>
<evidence type="ECO:0000256" key="2">
    <source>
        <dbReference type="ARBA" id="ARBA00022475"/>
    </source>
</evidence>
<evidence type="ECO:0000256" key="12">
    <source>
        <dbReference type="ARBA" id="ARBA00023224"/>
    </source>
</evidence>